<keyword evidence="3 6" id="KW-0312">Gluconeogenesis</keyword>
<feature type="binding site" evidence="6 8">
    <location>
        <begin position="46"/>
        <end position="47"/>
    </location>
    <ligand>
        <name>substrate</name>
    </ligand>
</feature>
<dbReference type="NCBIfam" id="TIGR01258">
    <property type="entry name" value="pgm_1"/>
    <property type="match status" value="1"/>
</dbReference>
<dbReference type="CDD" id="cd07067">
    <property type="entry name" value="HP_PGM_like"/>
    <property type="match status" value="1"/>
</dbReference>
<dbReference type="EMBL" id="ACKZ01000008">
    <property type="protein sequence ID" value="EEW37958.1"/>
    <property type="molecule type" value="Genomic_DNA"/>
</dbReference>
<feature type="binding site" evidence="6 8">
    <location>
        <position position="85"/>
    </location>
    <ligand>
        <name>substrate</name>
    </ligand>
</feature>
<comment type="similarity">
    <text evidence="2 6">Belongs to the phosphoglycerate mutase family. BPG-dependent PGAM subfamily.</text>
</comment>
<gene>
    <name evidence="10" type="primary">gpm</name>
    <name evidence="6" type="synonym">gpmA</name>
    <name evidence="10" type="ORF">HMPREF0444_0202</name>
</gene>
<dbReference type="InterPro" id="IPR005952">
    <property type="entry name" value="Phosphogly_mut1"/>
</dbReference>
<feature type="binding site" evidence="6 8">
    <location>
        <position position="123"/>
    </location>
    <ligand>
        <name>substrate</name>
    </ligand>
</feature>
<evidence type="ECO:0000256" key="1">
    <source>
        <dbReference type="ARBA" id="ARBA00000380"/>
    </source>
</evidence>
<dbReference type="eggNOG" id="COG0588">
    <property type="taxonomic scope" value="Bacteria"/>
</dbReference>
<dbReference type="AlphaFoldDB" id="C8NE57"/>
<dbReference type="Gene3D" id="3.40.50.1240">
    <property type="entry name" value="Phosphoglycerate mutase-like"/>
    <property type="match status" value="1"/>
</dbReference>
<dbReference type="GO" id="GO:0004619">
    <property type="term" value="F:phosphoglycerate mutase activity"/>
    <property type="evidence" value="ECO:0007669"/>
    <property type="project" value="UniProtKB-UniRule"/>
</dbReference>
<dbReference type="Pfam" id="PF00300">
    <property type="entry name" value="His_Phos_1"/>
    <property type="match status" value="2"/>
</dbReference>
<feature type="active site" description="Tele-phosphohistidine intermediate" evidence="6 7">
    <location>
        <position position="34"/>
    </location>
</feature>
<dbReference type="InterPro" id="IPR013078">
    <property type="entry name" value="His_Pase_superF_clade-1"/>
</dbReference>
<dbReference type="HOGENOM" id="CLU_033323_1_1_9"/>
<dbReference type="InterPro" id="IPR029033">
    <property type="entry name" value="His_PPase_superfam"/>
</dbReference>
<dbReference type="SMART" id="SM00855">
    <property type="entry name" value="PGAM"/>
    <property type="match status" value="1"/>
</dbReference>
<evidence type="ECO:0000256" key="3">
    <source>
        <dbReference type="ARBA" id="ARBA00022432"/>
    </source>
</evidence>
<feature type="binding site" evidence="6 8">
    <location>
        <begin position="208"/>
        <end position="209"/>
    </location>
    <ligand>
        <name>substrate</name>
    </ligand>
</feature>
<feature type="active site" description="Proton donor/acceptor" evidence="6 7">
    <location>
        <position position="112"/>
    </location>
</feature>
<feature type="binding site" evidence="6 8">
    <location>
        <begin position="33"/>
        <end position="40"/>
    </location>
    <ligand>
        <name>substrate</name>
    </ligand>
</feature>
<dbReference type="SUPFAM" id="SSF53254">
    <property type="entry name" value="Phosphoglycerate mutase-like"/>
    <property type="match status" value="1"/>
</dbReference>
<evidence type="ECO:0000256" key="7">
    <source>
        <dbReference type="PIRSR" id="PIRSR613078-1"/>
    </source>
</evidence>
<reference evidence="10 11" key="1">
    <citation type="submission" date="2009-08" db="EMBL/GenBank/DDBJ databases">
        <authorList>
            <person name="Muzny D."/>
            <person name="Qin X."/>
            <person name="Deng J."/>
            <person name="Jiang H."/>
            <person name="Liu Y."/>
            <person name="Qu J."/>
            <person name="Song X.-Z."/>
            <person name="Zhang L."/>
            <person name="Thornton R."/>
            <person name="Coyle M."/>
            <person name="Francisco L."/>
            <person name="Jackson L."/>
            <person name="Javaid M."/>
            <person name="Korchina V."/>
            <person name="Kovar C."/>
            <person name="Mata R."/>
            <person name="Mathew T."/>
            <person name="Ngo R."/>
            <person name="Nguyen L."/>
            <person name="Nguyen N."/>
            <person name="Okwuonu G."/>
            <person name="Ongeri F."/>
            <person name="Pham C."/>
            <person name="Simmons D."/>
            <person name="Wilczek-Boney K."/>
            <person name="Hale W."/>
            <person name="Jakkamsetti A."/>
            <person name="Pham P."/>
            <person name="Ruth R."/>
            <person name="San Lucas F."/>
            <person name="Warren J."/>
            <person name="Zhang J."/>
            <person name="Zhao Z."/>
            <person name="Zhou C."/>
            <person name="Zhu D."/>
            <person name="Lee S."/>
            <person name="Bess C."/>
            <person name="Blankenburg K."/>
            <person name="Forbes L."/>
            <person name="Fu Q."/>
            <person name="Gubbala S."/>
            <person name="Hirani K."/>
            <person name="Jayaseelan J.C."/>
            <person name="Lara F."/>
            <person name="Munidasa M."/>
            <person name="Palculict T."/>
            <person name="Patil S."/>
            <person name="Pu L.-L."/>
            <person name="Saada N."/>
            <person name="Tang L."/>
            <person name="Weissenberger G."/>
            <person name="Zhu Y."/>
            <person name="Hemphill L."/>
            <person name="Shang Y."/>
            <person name="Youmans B."/>
            <person name="Ayvaz T."/>
            <person name="Ross M."/>
            <person name="Santibanez J."/>
            <person name="Aqrawi P."/>
            <person name="Gross S."/>
            <person name="Joshi V."/>
            <person name="Fowler G."/>
            <person name="Nazareth L."/>
            <person name="Reid J."/>
            <person name="Worley K."/>
            <person name="Petrosino J."/>
            <person name="Highlander S."/>
            <person name="Gibbs R."/>
        </authorList>
    </citation>
    <scope>NUCLEOTIDE SEQUENCE [LARGE SCALE GENOMIC DNA]</scope>
    <source>
        <strain evidence="10 11">ATCC 49175</strain>
    </source>
</reference>
<keyword evidence="4 6" id="KW-0324">Glycolysis</keyword>
<comment type="catalytic activity">
    <reaction evidence="1 6">
        <text>(2R)-2-phosphoglycerate = (2R)-3-phosphoglycerate</text>
        <dbReference type="Rhea" id="RHEA:15901"/>
        <dbReference type="ChEBI" id="CHEBI:58272"/>
        <dbReference type="ChEBI" id="CHEBI:58289"/>
        <dbReference type="EC" id="5.4.2.11"/>
    </reaction>
</comment>
<dbReference type="PIRSF" id="PIRSF000709">
    <property type="entry name" value="6PFK_2-Ptase"/>
    <property type="match status" value="1"/>
</dbReference>
<dbReference type="GO" id="GO:0006094">
    <property type="term" value="P:gluconeogenesis"/>
    <property type="evidence" value="ECO:0007669"/>
    <property type="project" value="UniProtKB-UniRule"/>
</dbReference>
<dbReference type="GO" id="GO:0006096">
    <property type="term" value="P:glycolytic process"/>
    <property type="evidence" value="ECO:0007669"/>
    <property type="project" value="UniProtKB-UniRule"/>
</dbReference>
<sequence length="254" mass="29359">MLGRPSLKDSENRRTIKIDSQKEGIKMKLVFVRHGESEWNALNLFTGWSDVELTAKGEEEAHHAGKVLRSLGIQFDHVYLSVLKRAIHTGHIVLSELNQDYLPETKSWRLNERHYGALQGLNKQETREKYGDEQVLLWRRSYDVMPPLLSEEEAAKQAQDPRYKHLQVKDLPQGETLKTTLERVLPIWQDKIAVDLLDGKNVLVVAHGNSLRSLVKYLLNLSEDEILKFEIPTGTPLVFDLDENLQVKEYHFEK</sequence>
<feature type="binding site" evidence="6 8">
    <location>
        <begin position="139"/>
        <end position="140"/>
    </location>
    <ligand>
        <name>substrate</name>
    </ligand>
</feature>
<proteinExistence type="inferred from homology"/>
<dbReference type="Proteomes" id="UP000005926">
    <property type="component" value="Unassembled WGS sequence"/>
</dbReference>
<dbReference type="HAMAP" id="MF_01039">
    <property type="entry name" value="PGAM_GpmA"/>
    <property type="match status" value="1"/>
</dbReference>
<dbReference type="FunFam" id="3.40.50.1240:FF:000003">
    <property type="entry name" value="2,3-bisphosphoglycerate-dependent phosphoglycerate mutase"/>
    <property type="match status" value="1"/>
</dbReference>
<comment type="caution">
    <text evidence="10">The sequence shown here is derived from an EMBL/GenBank/DDBJ whole genome shotgun (WGS) entry which is preliminary data.</text>
</comment>
<dbReference type="UniPathway" id="UPA00109">
    <property type="reaction ID" value="UER00186"/>
</dbReference>
<feature type="site" description="Transition state stabilizer" evidence="6 9">
    <location>
        <position position="207"/>
    </location>
</feature>
<evidence type="ECO:0000256" key="4">
    <source>
        <dbReference type="ARBA" id="ARBA00023152"/>
    </source>
</evidence>
<accession>C8NE57</accession>
<evidence type="ECO:0000313" key="10">
    <source>
        <dbReference type="EMBL" id="EEW37958.1"/>
    </source>
</evidence>
<dbReference type="PANTHER" id="PTHR11931">
    <property type="entry name" value="PHOSPHOGLYCERATE MUTASE"/>
    <property type="match status" value="1"/>
</dbReference>
<comment type="pathway">
    <text evidence="6">Carbohydrate degradation; glycolysis; pyruvate from D-glyceraldehyde 3-phosphate: step 3/5.</text>
</comment>
<feature type="binding site" evidence="6 8">
    <location>
        <begin position="112"/>
        <end position="115"/>
    </location>
    <ligand>
        <name>substrate</name>
    </ligand>
</feature>
<dbReference type="NCBIfam" id="NF010713">
    <property type="entry name" value="PRK14115.1"/>
    <property type="match status" value="1"/>
</dbReference>
<keyword evidence="11" id="KW-1185">Reference proteome</keyword>
<evidence type="ECO:0000256" key="5">
    <source>
        <dbReference type="ARBA" id="ARBA00023235"/>
    </source>
</evidence>
<comment type="function">
    <text evidence="6">Catalyzes the interconversion of 2-phosphoglycerate and 3-phosphoglycerate.</text>
</comment>
<organism evidence="10 11">
    <name type="scientific">Granulicatella adiacens ATCC 49175</name>
    <dbReference type="NCBI Taxonomy" id="638301"/>
    <lineage>
        <taxon>Bacteria</taxon>
        <taxon>Bacillati</taxon>
        <taxon>Bacillota</taxon>
        <taxon>Bacilli</taxon>
        <taxon>Lactobacillales</taxon>
        <taxon>Carnobacteriaceae</taxon>
        <taxon>Granulicatella</taxon>
    </lineage>
</organism>
<evidence type="ECO:0000256" key="2">
    <source>
        <dbReference type="ARBA" id="ARBA00006717"/>
    </source>
</evidence>
<evidence type="ECO:0000313" key="11">
    <source>
        <dbReference type="Proteomes" id="UP000005926"/>
    </source>
</evidence>
<name>C8NE57_9LACT</name>
<dbReference type="STRING" id="638301.HMPREF0444_0202"/>
<dbReference type="EC" id="5.4.2.11" evidence="6"/>
<keyword evidence="5 6" id="KW-0413">Isomerase</keyword>
<evidence type="ECO:0000256" key="6">
    <source>
        <dbReference type="HAMAP-Rule" id="MF_01039"/>
    </source>
</evidence>
<evidence type="ECO:0000256" key="8">
    <source>
        <dbReference type="PIRSR" id="PIRSR613078-2"/>
    </source>
</evidence>
<evidence type="ECO:0000256" key="9">
    <source>
        <dbReference type="PIRSR" id="PIRSR613078-3"/>
    </source>
</evidence>
<protein>
    <recommendedName>
        <fullName evidence="6">2,3-bisphosphoglycerate-dependent phosphoglycerate mutase</fullName>
        <shortName evidence="6">BPG-dependent PGAM</shortName>
        <shortName evidence="6">PGAM</shortName>
        <shortName evidence="6">Phosphoglyceromutase</shortName>
        <shortName evidence="6">dPGM</shortName>
        <ecNumber evidence="6">5.4.2.11</ecNumber>
    </recommendedName>
</protein>